<accession>A0A8T0X6H8</accession>
<evidence type="ECO:0000313" key="2">
    <source>
        <dbReference type="EMBL" id="KAG2657152.1"/>
    </source>
</evidence>
<gene>
    <name evidence="2" type="ORF">PVAP13_1KG191177</name>
</gene>
<sequence length="129" mass="13341">MCRLMVGRTLRSGEVPRQPHRSAKESRVHSRPPMGARRMGSGGAGSDSGGSQAPSACSAARAREQLRRRERFPVAGGTWQRRPAGGPARASSSPGGGPSSTSSSPSGARGATTVARWGRSESSGRSANR</sequence>
<protein>
    <submittedName>
        <fullName evidence="2">Uncharacterized protein</fullName>
    </submittedName>
</protein>
<evidence type="ECO:0000256" key="1">
    <source>
        <dbReference type="SAM" id="MobiDB-lite"/>
    </source>
</evidence>
<dbReference type="AlphaFoldDB" id="A0A8T0X6H8"/>
<reference evidence="2" key="1">
    <citation type="submission" date="2020-05" db="EMBL/GenBank/DDBJ databases">
        <title>WGS assembly of Panicum virgatum.</title>
        <authorList>
            <person name="Lovell J.T."/>
            <person name="Jenkins J."/>
            <person name="Shu S."/>
            <person name="Juenger T.E."/>
            <person name="Schmutz J."/>
        </authorList>
    </citation>
    <scope>NUCLEOTIDE SEQUENCE</scope>
    <source>
        <strain evidence="2">AP13</strain>
    </source>
</reference>
<organism evidence="2 3">
    <name type="scientific">Panicum virgatum</name>
    <name type="common">Blackwell switchgrass</name>
    <dbReference type="NCBI Taxonomy" id="38727"/>
    <lineage>
        <taxon>Eukaryota</taxon>
        <taxon>Viridiplantae</taxon>
        <taxon>Streptophyta</taxon>
        <taxon>Embryophyta</taxon>
        <taxon>Tracheophyta</taxon>
        <taxon>Spermatophyta</taxon>
        <taxon>Magnoliopsida</taxon>
        <taxon>Liliopsida</taxon>
        <taxon>Poales</taxon>
        <taxon>Poaceae</taxon>
        <taxon>PACMAD clade</taxon>
        <taxon>Panicoideae</taxon>
        <taxon>Panicodae</taxon>
        <taxon>Paniceae</taxon>
        <taxon>Panicinae</taxon>
        <taxon>Panicum</taxon>
        <taxon>Panicum sect. Hiantes</taxon>
    </lineage>
</organism>
<dbReference type="EMBL" id="CM029037">
    <property type="protein sequence ID" value="KAG2657152.1"/>
    <property type="molecule type" value="Genomic_DNA"/>
</dbReference>
<proteinExistence type="predicted"/>
<feature type="compositionally biased region" description="Polar residues" evidence="1">
    <location>
        <begin position="120"/>
        <end position="129"/>
    </location>
</feature>
<keyword evidence="3" id="KW-1185">Reference proteome</keyword>
<feature type="region of interest" description="Disordered" evidence="1">
    <location>
        <begin position="1"/>
        <end position="129"/>
    </location>
</feature>
<name>A0A8T0X6H8_PANVG</name>
<comment type="caution">
    <text evidence="2">The sequence shown here is derived from an EMBL/GenBank/DDBJ whole genome shotgun (WGS) entry which is preliminary data.</text>
</comment>
<evidence type="ECO:0000313" key="3">
    <source>
        <dbReference type="Proteomes" id="UP000823388"/>
    </source>
</evidence>
<feature type="compositionally biased region" description="Low complexity" evidence="1">
    <location>
        <begin position="49"/>
        <end position="60"/>
    </location>
</feature>
<feature type="compositionally biased region" description="Low complexity" evidence="1">
    <location>
        <begin position="81"/>
        <end position="113"/>
    </location>
</feature>
<dbReference type="Proteomes" id="UP000823388">
    <property type="component" value="Chromosome 1K"/>
</dbReference>